<gene>
    <name evidence="2" type="ORF">ABDB84_05505</name>
</gene>
<comment type="caution">
    <text evidence="2">The sequence shown here is derived from an EMBL/GenBank/DDBJ whole genome shotgun (WGS) entry which is preliminary data.</text>
</comment>
<dbReference type="RefSeq" id="WP_345918692.1">
    <property type="nucleotide sequence ID" value="NZ_JBDIVE010000002.1"/>
</dbReference>
<feature type="region of interest" description="Disordered" evidence="1">
    <location>
        <begin position="318"/>
        <end position="337"/>
    </location>
</feature>
<feature type="compositionally biased region" description="Low complexity" evidence="1">
    <location>
        <begin position="222"/>
        <end position="245"/>
    </location>
</feature>
<evidence type="ECO:0000256" key="1">
    <source>
        <dbReference type="SAM" id="MobiDB-lite"/>
    </source>
</evidence>
<reference evidence="2 3" key="1">
    <citation type="journal article" date="2018" name="Int. J. Syst. Evol. Microbiol.">
        <title>Uliginosibacterium sediminicola sp. nov., isolated from freshwater sediment.</title>
        <authorList>
            <person name="Hwang W.M."/>
            <person name="Kim S.M."/>
            <person name="Kang K."/>
            <person name="Ahn T.Y."/>
        </authorList>
    </citation>
    <scope>NUCLEOTIDE SEQUENCE [LARGE SCALE GENOMIC DNA]</scope>
    <source>
        <strain evidence="2 3">M1-21</strain>
    </source>
</reference>
<protein>
    <submittedName>
        <fullName evidence="2">RecT family recombinase</fullName>
    </submittedName>
</protein>
<proteinExistence type="predicted"/>
<evidence type="ECO:0000313" key="3">
    <source>
        <dbReference type="Proteomes" id="UP001410394"/>
    </source>
</evidence>
<feature type="region of interest" description="Disordered" evidence="1">
    <location>
        <begin position="222"/>
        <end position="247"/>
    </location>
</feature>
<accession>A0ABU9YW15</accession>
<keyword evidence="3" id="KW-1185">Reference proteome</keyword>
<dbReference type="InterPro" id="IPR018330">
    <property type="entry name" value="RecT_fam"/>
</dbReference>
<name>A0ABU9YW15_9RHOO</name>
<sequence>MSDITAPQPNPRSVPVIMSANELMQPSMFQTVVSMGQMMAKSSVSVPNHLRGKPEDCAAVCMQAMQWGLNPYSVAQKTYMTPGGSLGYESQLLIAVINALAPIQHDLKFEFFGDWTKILGKVKEMKGDKGKYYGHDWNPDDEKGLGVRVWSTKIGDTEPSVLEVLLMQCYPRFSTQWATDPQQQIIYAGARKWGRRFTPGVILGVYAPEELEYVQVERDITPGAAQPPTTPAGAAQQAASASPQTVEELGLSPADLAKRAAIIASLEKYAVGHTPEQFRQHWNTTPAEDRRLIGIPHPVGIAERTRIAAMAGSNVIDAEPPKSSASSDPGFPEALSAVQSGDFDLARDIGRSLSEGQRNSIEAAIANAQAQGGAQ</sequence>
<organism evidence="2 3">
    <name type="scientific">Uliginosibacterium sediminicola</name>
    <dbReference type="NCBI Taxonomy" id="2024550"/>
    <lineage>
        <taxon>Bacteria</taxon>
        <taxon>Pseudomonadati</taxon>
        <taxon>Pseudomonadota</taxon>
        <taxon>Betaproteobacteria</taxon>
        <taxon>Rhodocyclales</taxon>
        <taxon>Zoogloeaceae</taxon>
        <taxon>Uliginosibacterium</taxon>
    </lineage>
</organism>
<evidence type="ECO:0000313" key="2">
    <source>
        <dbReference type="EMBL" id="MEN3067929.1"/>
    </source>
</evidence>
<dbReference type="Proteomes" id="UP001410394">
    <property type="component" value="Unassembled WGS sequence"/>
</dbReference>
<dbReference type="EMBL" id="JBDIVE010000002">
    <property type="protein sequence ID" value="MEN3067929.1"/>
    <property type="molecule type" value="Genomic_DNA"/>
</dbReference>
<dbReference type="Pfam" id="PF03837">
    <property type="entry name" value="RecT"/>
    <property type="match status" value="1"/>
</dbReference>